<dbReference type="AlphaFoldDB" id="A0A1G7KF88"/>
<organism evidence="1 2">
    <name type="scientific">Bradyrhizobium brasilense</name>
    <dbReference type="NCBI Taxonomy" id="1419277"/>
    <lineage>
        <taxon>Bacteria</taxon>
        <taxon>Pseudomonadati</taxon>
        <taxon>Pseudomonadota</taxon>
        <taxon>Alphaproteobacteria</taxon>
        <taxon>Hyphomicrobiales</taxon>
        <taxon>Nitrobacteraceae</taxon>
        <taxon>Bradyrhizobium</taxon>
    </lineage>
</organism>
<dbReference type="Proteomes" id="UP000199245">
    <property type="component" value="Unassembled WGS sequence"/>
</dbReference>
<name>A0A1G7KF88_9BRAD</name>
<evidence type="ECO:0000313" key="2">
    <source>
        <dbReference type="Proteomes" id="UP000199245"/>
    </source>
</evidence>
<proteinExistence type="predicted"/>
<protein>
    <submittedName>
        <fullName evidence="1">Uncharacterized protein</fullName>
    </submittedName>
</protein>
<evidence type="ECO:0000313" key="1">
    <source>
        <dbReference type="EMBL" id="SDF35674.1"/>
    </source>
</evidence>
<sequence length="135" mass="14985">MTMSGLAVMGFPDFGDQMNKRFWRAAIVVVTALLAKPAIGPVQAHDHGHPELNAWYESLRSVKGPCCDGSDAKRVDDADWDTKDGHYRVRLEGEWVDVPDEAVVAGPNRAGRTMVWPYYLDGHPRPRCFMPGSMG</sequence>
<reference evidence="1 2" key="1">
    <citation type="submission" date="2016-10" db="EMBL/GenBank/DDBJ databases">
        <authorList>
            <person name="de Groot N.N."/>
        </authorList>
    </citation>
    <scope>NUCLEOTIDE SEQUENCE [LARGE SCALE GENOMIC DNA]</scope>
    <source>
        <strain evidence="1 2">R5</strain>
    </source>
</reference>
<gene>
    <name evidence="1" type="ORF">SAMN05216337_105243</name>
</gene>
<accession>A0A1G7KF88</accession>
<dbReference type="EMBL" id="FMZW01000052">
    <property type="protein sequence ID" value="SDF35674.1"/>
    <property type="molecule type" value="Genomic_DNA"/>
</dbReference>